<evidence type="ECO:0000313" key="3">
    <source>
        <dbReference type="Proteomes" id="UP001319200"/>
    </source>
</evidence>
<dbReference type="EMBL" id="JAHESF010000050">
    <property type="protein sequence ID" value="MBT1700876.1"/>
    <property type="molecule type" value="Genomic_DNA"/>
</dbReference>
<sequence length="122" mass="13797">MVTSCLLPVAGCLLPVHFVFIITTEFLNRKTPKKLTALSSFRQPIYQDSERNAVLAPTGHPVTGNWQQAPFADQRTKIFFTQSLNLKPKNRLPIQINRLRLAYKCSEKSLSAKIRLILSPGF</sequence>
<protein>
    <submittedName>
        <fullName evidence="2">Uncharacterized protein</fullName>
    </submittedName>
</protein>
<feature type="transmembrane region" description="Helical" evidence="1">
    <location>
        <begin position="6"/>
        <end position="27"/>
    </location>
</feature>
<evidence type="ECO:0000256" key="1">
    <source>
        <dbReference type="SAM" id="Phobius"/>
    </source>
</evidence>
<dbReference type="AlphaFoldDB" id="A0AAP2DQW0"/>
<name>A0AAP2DQW0_9BACT</name>
<evidence type="ECO:0000313" key="2">
    <source>
        <dbReference type="EMBL" id="MBT1700876.1"/>
    </source>
</evidence>
<keyword evidence="1" id="KW-1133">Transmembrane helix</keyword>
<accession>A0AAP2DQW0</accession>
<dbReference type="RefSeq" id="WP_254169564.1">
    <property type="nucleotide sequence ID" value="NZ_JAHESF010000050.1"/>
</dbReference>
<reference evidence="2 3" key="1">
    <citation type="submission" date="2021-05" db="EMBL/GenBank/DDBJ databases">
        <title>A Polyphasic approach of four new species of the genus Ohtaekwangia: Ohtaekwangia histidinii sp. nov., Ohtaekwangia cretensis sp. nov., Ohtaekwangia indiensis sp. nov., Ohtaekwangia reichenbachii sp. nov. from diverse environment.</title>
        <authorList>
            <person name="Octaviana S."/>
        </authorList>
    </citation>
    <scope>NUCLEOTIDE SEQUENCE [LARGE SCALE GENOMIC DNA]</scope>
    <source>
        <strain evidence="2 3">PWU4</strain>
    </source>
</reference>
<keyword evidence="3" id="KW-1185">Reference proteome</keyword>
<dbReference type="Proteomes" id="UP001319200">
    <property type="component" value="Unassembled WGS sequence"/>
</dbReference>
<organism evidence="2 3">
    <name type="scientific">Chryseosolibacter histidini</name>
    <dbReference type="NCBI Taxonomy" id="2782349"/>
    <lineage>
        <taxon>Bacteria</taxon>
        <taxon>Pseudomonadati</taxon>
        <taxon>Bacteroidota</taxon>
        <taxon>Cytophagia</taxon>
        <taxon>Cytophagales</taxon>
        <taxon>Chryseotaleaceae</taxon>
        <taxon>Chryseosolibacter</taxon>
    </lineage>
</organism>
<proteinExistence type="predicted"/>
<comment type="caution">
    <text evidence="2">The sequence shown here is derived from an EMBL/GenBank/DDBJ whole genome shotgun (WGS) entry which is preliminary data.</text>
</comment>
<keyword evidence="1" id="KW-0472">Membrane</keyword>
<gene>
    <name evidence="2" type="ORF">KK083_28550</name>
</gene>
<keyword evidence="1" id="KW-0812">Transmembrane</keyword>